<evidence type="ECO:0000313" key="1">
    <source>
        <dbReference type="EMBL" id="KFH47615.1"/>
    </source>
</evidence>
<dbReference type="EMBL" id="JPKY01000008">
    <property type="protein sequence ID" value="KFH47615.1"/>
    <property type="molecule type" value="Genomic_DNA"/>
</dbReference>
<dbReference type="OrthoDB" id="3979469at2759"/>
<name>A0A086TE33_HAPC1</name>
<dbReference type="AlphaFoldDB" id="A0A086TE33"/>
<dbReference type="Proteomes" id="UP000029964">
    <property type="component" value="Unassembled WGS sequence"/>
</dbReference>
<dbReference type="PANTHER" id="PTHR39153:SF1">
    <property type="entry name" value="AGR244WP"/>
    <property type="match status" value="1"/>
</dbReference>
<comment type="caution">
    <text evidence="1">The sequence shown here is derived from an EMBL/GenBank/DDBJ whole genome shotgun (WGS) entry which is preliminary data.</text>
</comment>
<reference evidence="2" key="1">
    <citation type="journal article" date="2014" name="Genome Announc.">
        <title>Genome sequence and annotation of Acremonium chrysogenum, producer of the beta-lactam antibiotic cephalosporin C.</title>
        <authorList>
            <person name="Terfehr D."/>
            <person name="Dahlmann T.A."/>
            <person name="Specht T."/>
            <person name="Zadra I."/>
            <person name="Kuernsteiner H."/>
            <person name="Kueck U."/>
        </authorList>
    </citation>
    <scope>NUCLEOTIDE SEQUENCE [LARGE SCALE GENOMIC DNA]</scope>
    <source>
        <strain evidence="2">ATCC 11550 / CBS 779.69 / DSM 880 / IAM 14645 / JCM 23072 / IMI 49137</strain>
    </source>
</reference>
<dbReference type="PANTHER" id="PTHR39153">
    <property type="entry name" value="AGR244WP"/>
    <property type="match status" value="1"/>
</dbReference>
<organism evidence="1 2">
    <name type="scientific">Hapsidospora chrysogenum (strain ATCC 11550 / CBS 779.69 / DSM 880 / IAM 14645 / JCM 23072 / IMI 49137)</name>
    <name type="common">Acremonium chrysogenum</name>
    <dbReference type="NCBI Taxonomy" id="857340"/>
    <lineage>
        <taxon>Eukaryota</taxon>
        <taxon>Fungi</taxon>
        <taxon>Dikarya</taxon>
        <taxon>Ascomycota</taxon>
        <taxon>Pezizomycotina</taxon>
        <taxon>Sordariomycetes</taxon>
        <taxon>Hypocreomycetidae</taxon>
        <taxon>Hypocreales</taxon>
        <taxon>Bionectriaceae</taxon>
        <taxon>Hapsidospora</taxon>
    </lineage>
</organism>
<protein>
    <submittedName>
        <fullName evidence="1">Uncharacterized protein</fullName>
    </submittedName>
</protein>
<accession>A0A086TE33</accession>
<keyword evidence="2" id="KW-1185">Reference proteome</keyword>
<sequence length="109" mass="12664">MRSHDLMKTEEANDAAWEAGKGAVFGAAKWGAVTAVLGAIGYAWSPVYRRTTIQFKVFVQMSGMVVGSMIEADSRLREYEQKVRMHRRWLREKAKWEQYEEEIRRNPPK</sequence>
<gene>
    <name evidence="1" type="ORF">ACRE_014870</name>
</gene>
<dbReference type="HOGENOM" id="CLU_148205_0_0_1"/>
<proteinExistence type="predicted"/>
<evidence type="ECO:0000313" key="2">
    <source>
        <dbReference type="Proteomes" id="UP000029964"/>
    </source>
</evidence>
<dbReference type="InterPro" id="IPR038882">
    <property type="entry name" value="Rcf3"/>
</dbReference>